<sequence length="139" mass="16213">HTLYSLSRWKIIIRIAAAKIISENNKKEEKHRLITKLIACKMCGSLREYCNLYCLDTRLTHHQSRGGMLNTWNIKATMVSKYNEYMDLYLSSQLCLFTDIYSEYQLNNGWNKMSKSSCQQTFFLGNDVPPSNISRSNRA</sequence>
<dbReference type="EMBL" id="UZAF01021049">
    <property type="protein sequence ID" value="VDO75127.1"/>
    <property type="molecule type" value="Genomic_DNA"/>
</dbReference>
<accession>A0A0N4X427</accession>
<name>A0A0N4X427_HAEPC</name>
<dbReference type="Proteomes" id="UP000268014">
    <property type="component" value="Unassembled WGS sequence"/>
</dbReference>
<keyword evidence="2" id="KW-1185">Reference proteome</keyword>
<proteinExistence type="predicted"/>
<evidence type="ECO:0000313" key="1">
    <source>
        <dbReference type="EMBL" id="VDO75127.1"/>
    </source>
</evidence>
<protein>
    <submittedName>
        <fullName evidence="3">MYND-type domain-containing protein</fullName>
    </submittedName>
</protein>
<dbReference type="WBParaSite" id="HPLM_0001911901-mRNA-1">
    <property type="protein sequence ID" value="HPLM_0001911901-mRNA-1"/>
    <property type="gene ID" value="HPLM_0001911901"/>
</dbReference>
<dbReference type="AlphaFoldDB" id="A0A0N4X427"/>
<reference evidence="1 2" key="2">
    <citation type="submission" date="2018-11" db="EMBL/GenBank/DDBJ databases">
        <authorList>
            <consortium name="Pathogen Informatics"/>
        </authorList>
    </citation>
    <scope>NUCLEOTIDE SEQUENCE [LARGE SCALE GENOMIC DNA]</scope>
    <source>
        <strain evidence="1 2">MHpl1</strain>
    </source>
</reference>
<gene>
    <name evidence="1" type="ORF">HPLM_LOCUS19111</name>
</gene>
<evidence type="ECO:0000313" key="2">
    <source>
        <dbReference type="Proteomes" id="UP000268014"/>
    </source>
</evidence>
<organism evidence="3">
    <name type="scientific">Haemonchus placei</name>
    <name type="common">Barber's pole worm</name>
    <dbReference type="NCBI Taxonomy" id="6290"/>
    <lineage>
        <taxon>Eukaryota</taxon>
        <taxon>Metazoa</taxon>
        <taxon>Ecdysozoa</taxon>
        <taxon>Nematoda</taxon>
        <taxon>Chromadorea</taxon>
        <taxon>Rhabditida</taxon>
        <taxon>Rhabditina</taxon>
        <taxon>Rhabditomorpha</taxon>
        <taxon>Strongyloidea</taxon>
        <taxon>Trichostrongylidae</taxon>
        <taxon>Haemonchus</taxon>
    </lineage>
</organism>
<reference evidence="3" key="1">
    <citation type="submission" date="2017-02" db="UniProtKB">
        <authorList>
            <consortium name="WormBaseParasite"/>
        </authorList>
    </citation>
    <scope>IDENTIFICATION</scope>
</reference>
<evidence type="ECO:0000313" key="3">
    <source>
        <dbReference type="WBParaSite" id="HPLM_0001911901-mRNA-1"/>
    </source>
</evidence>